<feature type="transmembrane region" description="Helical" evidence="1">
    <location>
        <begin position="218"/>
        <end position="234"/>
    </location>
</feature>
<feature type="transmembrane region" description="Helical" evidence="1">
    <location>
        <begin position="20"/>
        <end position="42"/>
    </location>
</feature>
<dbReference type="EMBL" id="LT607753">
    <property type="protein sequence ID" value="SCG39139.1"/>
    <property type="molecule type" value="Genomic_DNA"/>
</dbReference>
<reference evidence="3" key="1">
    <citation type="submission" date="2016-06" db="EMBL/GenBank/DDBJ databases">
        <authorList>
            <person name="Varghese N."/>
            <person name="Submissions Spin"/>
        </authorList>
    </citation>
    <scope>NUCLEOTIDE SEQUENCE [LARGE SCALE GENOMIC DNA]</scope>
    <source>
        <strain evidence="3">DSM 45161</strain>
    </source>
</reference>
<dbReference type="RefSeq" id="WP_231933501.1">
    <property type="nucleotide sequence ID" value="NZ_LT607753.1"/>
</dbReference>
<feature type="transmembrane region" description="Helical" evidence="1">
    <location>
        <begin position="189"/>
        <end position="211"/>
    </location>
</feature>
<feature type="transmembrane region" description="Helical" evidence="1">
    <location>
        <begin position="71"/>
        <end position="88"/>
    </location>
</feature>
<protein>
    <submittedName>
        <fullName evidence="2">Uncharacterized protein</fullName>
    </submittedName>
</protein>
<evidence type="ECO:0000313" key="3">
    <source>
        <dbReference type="Proteomes" id="UP000198215"/>
    </source>
</evidence>
<feature type="transmembrane region" description="Helical" evidence="1">
    <location>
        <begin position="143"/>
        <end position="160"/>
    </location>
</feature>
<dbReference type="AlphaFoldDB" id="A0A1C5GZ95"/>
<evidence type="ECO:0000313" key="2">
    <source>
        <dbReference type="EMBL" id="SCG39139.1"/>
    </source>
</evidence>
<name>A0A1C5GZ95_9ACTN</name>
<keyword evidence="1" id="KW-0472">Membrane</keyword>
<feature type="transmembrane region" description="Helical" evidence="1">
    <location>
        <begin position="48"/>
        <end position="66"/>
    </location>
</feature>
<gene>
    <name evidence="2" type="ORF">GA0070614_0601</name>
</gene>
<keyword evidence="3" id="KW-1185">Reference proteome</keyword>
<keyword evidence="1" id="KW-0812">Transmembrane</keyword>
<keyword evidence="1" id="KW-1133">Transmembrane helix</keyword>
<accession>A0A1C5GZ95</accession>
<feature type="transmembrane region" description="Helical" evidence="1">
    <location>
        <begin position="269"/>
        <end position="288"/>
    </location>
</feature>
<evidence type="ECO:0000256" key="1">
    <source>
        <dbReference type="SAM" id="Phobius"/>
    </source>
</evidence>
<proteinExistence type="predicted"/>
<sequence length="296" mass="30456">MTSDRQEPAADRGTHRIAIVRPLLLAAAVTLAAVHALGILVGDPLLRYAEILALLPLLAYGLLGALPAPRVALLAASTVLVVDAVRTVPAVPTGSYGWQVSGLEQPDLQASFVTGLSLTWAPLLFVLLLVLPARKGSGLRRHVLAVAALPATLVTGYAAVRLGDMFLGTRDAQRASAGFGYDAIKTLSAAALATLTPLALALAAIGLAAMLARQGRRLAAAGAMLLALAALPHLDDALDAVPTPVYAGDRTALFAWDAITPSLTLPAPVPALTAVLELSAYILLAIGLTHSRAVPR</sequence>
<dbReference type="Proteomes" id="UP000198215">
    <property type="component" value="Chromosome I"/>
</dbReference>
<feature type="transmembrane region" description="Helical" evidence="1">
    <location>
        <begin position="108"/>
        <end position="131"/>
    </location>
</feature>
<organism evidence="2 3">
    <name type="scientific">Micromonospora coxensis</name>
    <dbReference type="NCBI Taxonomy" id="356852"/>
    <lineage>
        <taxon>Bacteria</taxon>
        <taxon>Bacillati</taxon>
        <taxon>Actinomycetota</taxon>
        <taxon>Actinomycetes</taxon>
        <taxon>Micromonosporales</taxon>
        <taxon>Micromonosporaceae</taxon>
        <taxon>Micromonospora</taxon>
    </lineage>
</organism>